<evidence type="ECO:0000313" key="3">
    <source>
        <dbReference type="Proteomes" id="UP000621390"/>
    </source>
</evidence>
<evidence type="ECO:0000313" key="4">
    <source>
        <dbReference type="Proteomes" id="UP000655994"/>
    </source>
</evidence>
<dbReference type="RefSeq" id="WP_199493241.1">
    <property type="nucleotide sequence ID" value="NZ_JAEMOP010000009.1"/>
</dbReference>
<accession>A0A8I1GAY1</accession>
<reference evidence="2 4" key="1">
    <citation type="submission" date="2020-09" db="EMBL/GenBank/DDBJ databases">
        <title>Draft Genomes of Bacterial Isolates from North Pond Shallow Sediments.</title>
        <authorList>
            <person name="Kiel Reese B."/>
            <person name="Mullis M."/>
            <person name="Weisend R.E."/>
        </authorList>
    </citation>
    <scope>NUCLEOTIDE SEQUENCE</scope>
    <source>
        <strain evidence="2">KJE-2</strain>
        <strain evidence="1 4">KJE-3</strain>
    </source>
</reference>
<evidence type="ECO:0000313" key="2">
    <source>
        <dbReference type="EMBL" id="MBJ7316870.1"/>
    </source>
</evidence>
<proteinExistence type="predicted"/>
<protein>
    <submittedName>
        <fullName evidence="2">Uncharacterized protein</fullName>
    </submittedName>
</protein>
<evidence type="ECO:0000313" key="1">
    <source>
        <dbReference type="EMBL" id="MBJ7265456.1"/>
    </source>
</evidence>
<dbReference type="EMBL" id="JAEMOP010000009">
    <property type="protein sequence ID" value="MBJ7316870.1"/>
    <property type="molecule type" value="Genomic_DNA"/>
</dbReference>
<dbReference type="EMBL" id="JAEMOS010000002">
    <property type="protein sequence ID" value="MBJ7265456.1"/>
    <property type="molecule type" value="Genomic_DNA"/>
</dbReference>
<name>A0A8I1GAY1_9GAMM</name>
<organism evidence="2 3">
    <name type="scientific">Idiomarina abyssalis</name>
    <dbReference type="NCBI Taxonomy" id="86102"/>
    <lineage>
        <taxon>Bacteria</taxon>
        <taxon>Pseudomonadati</taxon>
        <taxon>Pseudomonadota</taxon>
        <taxon>Gammaproteobacteria</taxon>
        <taxon>Alteromonadales</taxon>
        <taxon>Idiomarinaceae</taxon>
        <taxon>Idiomarina</taxon>
    </lineage>
</organism>
<sequence length="223" mass="25148">MNKNKMIARVSEQELSLYTTLRLAERMAGISDELDERTAFIRDWAKQRAQEPVVQSFLYQGLRLSTKQFGANLRKMEQRLAGLKRYILSTSNYSDKKRLTLALNDLKDTGYVVKEVDSTDAVLNLPRKELAKATQGHGLVLLHKDELALFNDDGQLQGKDGYMVITVMTSYPGPFIALLDVLKIAGFDVIENTKHEKGAPTNIKVAANSESHFRKQLSTLELM</sequence>
<keyword evidence="4" id="KW-1185">Reference proteome</keyword>
<dbReference type="Proteomes" id="UP000655994">
    <property type="component" value="Unassembled WGS sequence"/>
</dbReference>
<dbReference type="Proteomes" id="UP000621390">
    <property type="component" value="Unassembled WGS sequence"/>
</dbReference>
<gene>
    <name evidence="1" type="ORF">JHC10_00725</name>
    <name evidence="2" type="ORF">JHC11_12815</name>
</gene>
<comment type="caution">
    <text evidence="2">The sequence shown here is derived from an EMBL/GenBank/DDBJ whole genome shotgun (WGS) entry which is preliminary data.</text>
</comment>
<dbReference type="AlphaFoldDB" id="A0A8I1GAY1"/>